<accession>A2F907</accession>
<dbReference type="AlphaFoldDB" id="A2F907"/>
<evidence type="ECO:0000313" key="1">
    <source>
        <dbReference type="EMBL" id="EAX98634.1"/>
    </source>
</evidence>
<dbReference type="EMBL" id="DS113668">
    <property type="protein sequence ID" value="EAX98634.1"/>
    <property type="molecule type" value="Genomic_DNA"/>
</dbReference>
<organism evidence="1 2">
    <name type="scientific">Trichomonas vaginalis (strain ATCC PRA-98 / G3)</name>
    <dbReference type="NCBI Taxonomy" id="412133"/>
    <lineage>
        <taxon>Eukaryota</taxon>
        <taxon>Metamonada</taxon>
        <taxon>Parabasalia</taxon>
        <taxon>Trichomonadida</taxon>
        <taxon>Trichomonadidae</taxon>
        <taxon>Trichomonas</taxon>
    </lineage>
</organism>
<dbReference type="Proteomes" id="UP000001542">
    <property type="component" value="Unassembled WGS sequence"/>
</dbReference>
<gene>
    <name evidence="1" type="ORF">TVAG_339510</name>
</gene>
<dbReference type="VEuPathDB" id="TrichDB:TVAGG3_0764420"/>
<proteinExistence type="predicted"/>
<reference evidence="1" key="2">
    <citation type="journal article" date="2007" name="Science">
        <title>Draft genome sequence of the sexually transmitted pathogen Trichomonas vaginalis.</title>
        <authorList>
            <person name="Carlton J.M."/>
            <person name="Hirt R.P."/>
            <person name="Silva J.C."/>
            <person name="Delcher A.L."/>
            <person name="Schatz M."/>
            <person name="Zhao Q."/>
            <person name="Wortman J.R."/>
            <person name="Bidwell S.L."/>
            <person name="Alsmark U.C.M."/>
            <person name="Besteiro S."/>
            <person name="Sicheritz-Ponten T."/>
            <person name="Noel C.J."/>
            <person name="Dacks J.B."/>
            <person name="Foster P.G."/>
            <person name="Simillion C."/>
            <person name="Van de Peer Y."/>
            <person name="Miranda-Saavedra D."/>
            <person name="Barton G.J."/>
            <person name="Westrop G.D."/>
            <person name="Mueller S."/>
            <person name="Dessi D."/>
            <person name="Fiori P.L."/>
            <person name="Ren Q."/>
            <person name="Paulsen I."/>
            <person name="Zhang H."/>
            <person name="Bastida-Corcuera F.D."/>
            <person name="Simoes-Barbosa A."/>
            <person name="Brown M.T."/>
            <person name="Hayes R.D."/>
            <person name="Mukherjee M."/>
            <person name="Okumura C.Y."/>
            <person name="Schneider R."/>
            <person name="Smith A.J."/>
            <person name="Vanacova S."/>
            <person name="Villalvazo M."/>
            <person name="Haas B.J."/>
            <person name="Pertea M."/>
            <person name="Feldblyum T.V."/>
            <person name="Utterback T.R."/>
            <person name="Shu C.L."/>
            <person name="Osoegawa K."/>
            <person name="de Jong P.J."/>
            <person name="Hrdy I."/>
            <person name="Horvathova L."/>
            <person name="Zubacova Z."/>
            <person name="Dolezal P."/>
            <person name="Malik S.B."/>
            <person name="Logsdon J.M. Jr."/>
            <person name="Henze K."/>
            <person name="Gupta A."/>
            <person name="Wang C.C."/>
            <person name="Dunne R.L."/>
            <person name="Upcroft J.A."/>
            <person name="Upcroft P."/>
            <person name="White O."/>
            <person name="Salzberg S.L."/>
            <person name="Tang P."/>
            <person name="Chiu C.-H."/>
            <person name="Lee Y.-S."/>
            <person name="Embley T.M."/>
            <person name="Coombs G.H."/>
            <person name="Mottram J.C."/>
            <person name="Tachezy J."/>
            <person name="Fraser-Liggett C.M."/>
            <person name="Johnson P.J."/>
        </authorList>
    </citation>
    <scope>NUCLEOTIDE SEQUENCE [LARGE SCALE GENOMIC DNA]</scope>
    <source>
        <strain evidence="1">G3</strain>
    </source>
</reference>
<name>A2F907_TRIV3</name>
<reference evidence="1" key="1">
    <citation type="submission" date="2006-10" db="EMBL/GenBank/DDBJ databases">
        <authorList>
            <person name="Amadeo P."/>
            <person name="Zhao Q."/>
            <person name="Wortman J."/>
            <person name="Fraser-Liggett C."/>
            <person name="Carlton J."/>
        </authorList>
    </citation>
    <scope>NUCLEOTIDE SEQUENCE</scope>
    <source>
        <strain evidence="1">G3</strain>
    </source>
</reference>
<dbReference type="VEuPathDB" id="TrichDB:TVAG_339510"/>
<dbReference type="KEGG" id="tva:4756434"/>
<dbReference type="RefSeq" id="XP_001311564.1">
    <property type="nucleotide sequence ID" value="XM_001311563.1"/>
</dbReference>
<sequence length="524" mass="61428">MCKQGFDLLSDFLNLTSQEHVFEAMLTSYFDCAFPFWTNFVENLIQSLLTIQIEETFITEAITQSILKSNSHLTRYHIEIIKIFQIFSETRCLQFLTSIFKSNFNRYTARQYIPATIQTIIDTALTRSPIVLYHALINVSWYSKTIPDAISNQVLYKIPLILSDRDVVVLLEILRDDKLQKPLQQLVDNANSLFRNGYCPFTFDLHSPMGSFRSPSAKTNVPSLVSAYAKYRQNCLSKFHDPIESLSNTNVSEEFIRYALRFEICNLKINMEFLSNNISILEQKQIFENYRQILLNAQKDSIAIHTSLILNQKSFATKQKVNLNLIFKDISNFSKTINFEEHPYSLCLRPAISIAFSKYNLEMSHIFNKISNRMTELIKKFRKDKEFIAVKPPQRLTLIASHLLKTVEIDKTKSKASYGQILDMLFYYIEALQVSDPNGTFEKLLFWRSFLPDDSKSEEARMILMTRLFIGFFIFRDVLEGRFYEFNFEEMLYKYMRIENCIMYPFVEDKDLMNEIIDKLLHAC</sequence>
<protein>
    <submittedName>
        <fullName evidence="1">Uncharacterized protein</fullName>
    </submittedName>
</protein>
<dbReference type="InParanoid" id="A2F907"/>
<evidence type="ECO:0000313" key="2">
    <source>
        <dbReference type="Proteomes" id="UP000001542"/>
    </source>
</evidence>
<keyword evidence="2" id="KW-1185">Reference proteome</keyword>